<evidence type="ECO:0000256" key="4">
    <source>
        <dbReference type="ARBA" id="ARBA00022490"/>
    </source>
</evidence>
<dbReference type="GO" id="GO:0003977">
    <property type="term" value="F:UDP-N-acetylglucosamine diphosphorylase activity"/>
    <property type="evidence" value="ECO:0007669"/>
    <property type="project" value="UniProtKB-UniRule"/>
</dbReference>
<accession>A0A4Y9SU29</accession>
<comment type="catalytic activity">
    <reaction evidence="15 18">
        <text>alpha-D-glucosamine 1-phosphate + acetyl-CoA = N-acetyl-alpha-D-glucosamine 1-phosphate + CoA + H(+)</text>
        <dbReference type="Rhea" id="RHEA:13725"/>
        <dbReference type="ChEBI" id="CHEBI:15378"/>
        <dbReference type="ChEBI" id="CHEBI:57287"/>
        <dbReference type="ChEBI" id="CHEBI:57288"/>
        <dbReference type="ChEBI" id="CHEBI:57776"/>
        <dbReference type="ChEBI" id="CHEBI:58516"/>
        <dbReference type="EC" id="2.3.1.157"/>
    </reaction>
</comment>
<comment type="subcellular location">
    <subcellularLocation>
        <location evidence="1 18">Cytoplasm</location>
    </subcellularLocation>
</comment>
<feature type="binding site" evidence="18">
    <location>
        <position position="170"/>
    </location>
    <ligand>
        <name>UDP-N-acetyl-alpha-D-glucosamine</name>
        <dbReference type="ChEBI" id="CHEBI:57705"/>
    </ligand>
</feature>
<dbReference type="GO" id="GO:0008360">
    <property type="term" value="P:regulation of cell shape"/>
    <property type="evidence" value="ECO:0007669"/>
    <property type="project" value="UniProtKB-KW"/>
</dbReference>
<feature type="binding site" evidence="18">
    <location>
        <begin position="104"/>
        <end position="106"/>
    </location>
    <ligand>
        <name>UDP-N-acetyl-alpha-D-glucosamine</name>
        <dbReference type="ChEBI" id="CHEBI:57705"/>
    </ligand>
</feature>
<keyword evidence="13 18" id="KW-0012">Acyltransferase</keyword>
<dbReference type="EMBL" id="SPVF01000039">
    <property type="protein sequence ID" value="TFW28163.1"/>
    <property type="molecule type" value="Genomic_DNA"/>
</dbReference>
<feature type="region of interest" description="Pyrophosphorylase" evidence="18">
    <location>
        <begin position="1"/>
        <end position="230"/>
    </location>
</feature>
<name>A0A4Y9SU29_9BURK</name>
<dbReference type="GO" id="GO:0005737">
    <property type="term" value="C:cytoplasm"/>
    <property type="evidence" value="ECO:0007669"/>
    <property type="project" value="UniProtKB-SubCell"/>
</dbReference>
<dbReference type="Pfam" id="PF00132">
    <property type="entry name" value="Hexapep"/>
    <property type="match status" value="1"/>
</dbReference>
<feature type="binding site" evidence="18">
    <location>
        <position position="20"/>
    </location>
    <ligand>
        <name>UDP-N-acetyl-alpha-D-glucosamine</name>
        <dbReference type="ChEBI" id="CHEBI:57705"/>
    </ligand>
</feature>
<evidence type="ECO:0000256" key="8">
    <source>
        <dbReference type="ARBA" id="ARBA00022737"/>
    </source>
</evidence>
<feature type="binding site" evidence="18">
    <location>
        <begin position="387"/>
        <end position="388"/>
    </location>
    <ligand>
        <name>acetyl-CoA</name>
        <dbReference type="ChEBI" id="CHEBI:57288"/>
    </ligand>
</feature>
<dbReference type="PANTHER" id="PTHR43584:SF3">
    <property type="entry name" value="BIFUNCTIONAL PROTEIN GLMU"/>
    <property type="match status" value="1"/>
</dbReference>
<dbReference type="EC" id="2.3.1.157" evidence="18"/>
<comment type="pathway">
    <text evidence="18">Nucleotide-sugar biosynthesis; UDP-N-acetyl-alpha-D-glucosamine biosynthesis; UDP-N-acetyl-alpha-D-glucosamine from N-acetyl-alpha-D-glucosamine 1-phosphate: step 1/1.</text>
</comment>
<dbReference type="GO" id="GO:0000902">
    <property type="term" value="P:cell morphogenesis"/>
    <property type="evidence" value="ECO:0007669"/>
    <property type="project" value="UniProtKB-UniRule"/>
</dbReference>
<dbReference type="PANTHER" id="PTHR43584">
    <property type="entry name" value="NUCLEOTIDYL TRANSFERASE"/>
    <property type="match status" value="1"/>
</dbReference>
<dbReference type="InterPro" id="IPR038009">
    <property type="entry name" value="GlmU_C_LbH"/>
</dbReference>
<keyword evidence="12 18" id="KW-0511">Multifunctional enzyme</keyword>
<feature type="binding site" evidence="18">
    <location>
        <position position="77"/>
    </location>
    <ligand>
        <name>UDP-N-acetyl-alpha-D-glucosamine</name>
        <dbReference type="ChEBI" id="CHEBI:57705"/>
    </ligand>
</feature>
<evidence type="ECO:0000256" key="13">
    <source>
        <dbReference type="ARBA" id="ARBA00023315"/>
    </source>
</evidence>
<evidence type="ECO:0000256" key="16">
    <source>
        <dbReference type="ARBA" id="ARBA00048493"/>
    </source>
</evidence>
<keyword evidence="6 18" id="KW-0548">Nucleotidyltransferase</keyword>
<dbReference type="InterPro" id="IPR056729">
    <property type="entry name" value="GMPPB_C"/>
</dbReference>
<feature type="binding site" evidence="18">
    <location>
        <position position="406"/>
    </location>
    <ligand>
        <name>acetyl-CoA</name>
        <dbReference type="ChEBI" id="CHEBI:57288"/>
    </ligand>
</feature>
<dbReference type="InterPro" id="IPR011004">
    <property type="entry name" value="Trimer_LpxA-like_sf"/>
</dbReference>
<dbReference type="NCBIfam" id="TIGR01173">
    <property type="entry name" value="glmU"/>
    <property type="match status" value="1"/>
</dbReference>
<dbReference type="CDD" id="cd03353">
    <property type="entry name" value="LbH_GlmU_C"/>
    <property type="match status" value="1"/>
</dbReference>
<dbReference type="Gene3D" id="2.160.10.10">
    <property type="entry name" value="Hexapeptide repeat proteins"/>
    <property type="match status" value="1"/>
</dbReference>
<reference evidence="21 22" key="1">
    <citation type="submission" date="2019-03" db="EMBL/GenBank/DDBJ databases">
        <title>Draft Genome Sequence of Massilia arenosa sp. nov., a Novel Massilia Species Isolated from a Sandy-loam Maize Soil.</title>
        <authorList>
            <person name="Raths R."/>
            <person name="Peta V."/>
            <person name="Bucking H."/>
        </authorList>
    </citation>
    <scope>NUCLEOTIDE SEQUENCE [LARGE SCALE GENOMIC DNA]</scope>
    <source>
        <strain evidence="21 22">MC02</strain>
    </source>
</reference>
<dbReference type="UniPathway" id="UPA00113">
    <property type="reaction ID" value="UER00532"/>
</dbReference>
<dbReference type="Proteomes" id="UP000298438">
    <property type="component" value="Unassembled WGS sequence"/>
</dbReference>
<comment type="pathway">
    <text evidence="18">Nucleotide-sugar biosynthesis; UDP-N-acetyl-alpha-D-glucosamine biosynthesis; N-acetyl-alpha-D-glucosamine 1-phosphate from alpha-D-glucosamine 6-phosphate (route II): step 2/2.</text>
</comment>
<dbReference type="GO" id="GO:0009245">
    <property type="term" value="P:lipid A biosynthetic process"/>
    <property type="evidence" value="ECO:0007669"/>
    <property type="project" value="UniProtKB-UniRule"/>
</dbReference>
<feature type="binding site" evidence="18">
    <location>
        <begin position="82"/>
        <end position="83"/>
    </location>
    <ligand>
        <name>UDP-N-acetyl-alpha-D-glucosamine</name>
        <dbReference type="ChEBI" id="CHEBI:57705"/>
    </ligand>
</feature>
<dbReference type="InterPro" id="IPR001451">
    <property type="entry name" value="Hexapep"/>
</dbReference>
<feature type="active site" description="Proton acceptor" evidence="18">
    <location>
        <position position="364"/>
    </location>
</feature>
<keyword evidence="9 18" id="KW-0460">Magnesium</keyword>
<evidence type="ECO:0000259" key="19">
    <source>
        <dbReference type="Pfam" id="PF12804"/>
    </source>
</evidence>
<sequence>MNVVILAAGMGKRMQSSLPKVLHRLAGKPLLKHVIDTARELSPSRLCVIYGHGGAAVPEMVGQQNTGAFPEILTALQEPQLGTGHAVMQALPQIDENDSTLILYGDVPLTTAASLRKLLEAAGTDKLGILTVEMGNPFGLGRIIRENGRIVRIVEEKDATDAQRQIREINSGILVVPGGKLKQWLGALSNTNAQGEYYLTDIVAQAVAEGVEVVSANPSAEWEVAGVNSKVQLAELERQHQRNIANALLERGVTLMDPDRIDVRGELICGRDVTIDVGCVFEGRVDLADGVTVGAHSVIVNSAIAAGASVKPFCHIEEAVVGAQSLIGPYARLRPGTTLAEDVHIGNFVEVKNSQIAAHTKANHLAYVGDATIGSKVNIGAGTITCNYDGANKFRTVIEDDAFIGSDSQLVAPVTVGKGATLGAGTTLTKDAPAGKLTISRPKQLTIDNWKRPVKTKH</sequence>
<dbReference type="SUPFAM" id="SSF53448">
    <property type="entry name" value="Nucleotide-diphospho-sugar transferases"/>
    <property type="match status" value="1"/>
</dbReference>
<dbReference type="GO" id="GO:0016020">
    <property type="term" value="C:membrane"/>
    <property type="evidence" value="ECO:0007669"/>
    <property type="project" value="GOC"/>
</dbReference>
<evidence type="ECO:0000256" key="17">
    <source>
        <dbReference type="ARBA" id="ARBA00049628"/>
    </source>
</evidence>
<dbReference type="GO" id="GO:0006048">
    <property type="term" value="P:UDP-N-acetylglucosamine biosynthetic process"/>
    <property type="evidence" value="ECO:0007669"/>
    <property type="project" value="UniProtKB-UniPathway"/>
</dbReference>
<feature type="binding site" evidence="18">
    <location>
        <position position="424"/>
    </location>
    <ligand>
        <name>acetyl-CoA</name>
        <dbReference type="ChEBI" id="CHEBI:57288"/>
    </ligand>
</feature>
<evidence type="ECO:0000256" key="2">
    <source>
        <dbReference type="ARBA" id="ARBA00007707"/>
    </source>
</evidence>
<feature type="binding site" evidence="18">
    <location>
        <position position="228"/>
    </location>
    <ligand>
        <name>UDP-N-acetyl-alpha-D-glucosamine</name>
        <dbReference type="ChEBI" id="CHEBI:57705"/>
    </ligand>
</feature>
<keyword evidence="11 18" id="KW-0573">Peptidoglycan synthesis</keyword>
<keyword evidence="7 18" id="KW-0479">Metal-binding</keyword>
<evidence type="ECO:0000313" key="21">
    <source>
        <dbReference type="EMBL" id="TFW28163.1"/>
    </source>
</evidence>
<dbReference type="Pfam" id="PF25087">
    <property type="entry name" value="GMPPB_C"/>
    <property type="match status" value="1"/>
</dbReference>
<evidence type="ECO:0000256" key="11">
    <source>
        <dbReference type="ARBA" id="ARBA00022984"/>
    </source>
</evidence>
<comment type="caution">
    <text evidence="21">The sequence shown here is derived from an EMBL/GenBank/DDBJ whole genome shotgun (WGS) entry which is preliminary data.</text>
</comment>
<evidence type="ECO:0000313" key="22">
    <source>
        <dbReference type="Proteomes" id="UP000298438"/>
    </source>
</evidence>
<feature type="binding site" evidence="18">
    <location>
        <position position="352"/>
    </location>
    <ligand>
        <name>UDP-N-acetyl-alpha-D-glucosamine</name>
        <dbReference type="ChEBI" id="CHEBI:57705"/>
    </ligand>
</feature>
<keyword evidence="8 18" id="KW-0677">Repeat</keyword>
<evidence type="ECO:0000256" key="7">
    <source>
        <dbReference type="ARBA" id="ARBA00022723"/>
    </source>
</evidence>
<evidence type="ECO:0000256" key="15">
    <source>
        <dbReference type="ARBA" id="ARBA00048247"/>
    </source>
</evidence>
<dbReference type="InterPro" id="IPR005882">
    <property type="entry name" value="Bifunctional_GlmU"/>
</dbReference>
<comment type="subunit">
    <text evidence="18">Homotrimer.</text>
</comment>
<keyword evidence="4 18" id="KW-0963">Cytoplasm</keyword>
<dbReference type="HAMAP" id="MF_01631">
    <property type="entry name" value="GlmU"/>
    <property type="match status" value="1"/>
</dbReference>
<dbReference type="Pfam" id="PF12804">
    <property type="entry name" value="NTP_transf_3"/>
    <property type="match status" value="1"/>
</dbReference>
<comment type="catalytic activity">
    <reaction evidence="16 18">
        <text>N-acetyl-alpha-D-glucosamine 1-phosphate + UTP + H(+) = UDP-N-acetyl-alpha-D-glucosamine + diphosphate</text>
        <dbReference type="Rhea" id="RHEA:13509"/>
        <dbReference type="ChEBI" id="CHEBI:15378"/>
        <dbReference type="ChEBI" id="CHEBI:33019"/>
        <dbReference type="ChEBI" id="CHEBI:46398"/>
        <dbReference type="ChEBI" id="CHEBI:57705"/>
        <dbReference type="ChEBI" id="CHEBI:57776"/>
        <dbReference type="EC" id="2.7.7.23"/>
    </reaction>
</comment>
<evidence type="ECO:0000256" key="6">
    <source>
        <dbReference type="ARBA" id="ARBA00022695"/>
    </source>
</evidence>
<comment type="pathway">
    <text evidence="18">Bacterial outer membrane biogenesis; LPS lipid A biosynthesis.</text>
</comment>
<feature type="binding site" evidence="18">
    <location>
        <position position="378"/>
    </location>
    <ligand>
        <name>UDP-N-acetyl-alpha-D-glucosamine</name>
        <dbReference type="ChEBI" id="CHEBI:57705"/>
    </ligand>
</feature>
<organism evidence="21 22">
    <name type="scientific">Zemynaea arenosa</name>
    <dbReference type="NCBI Taxonomy" id="2561931"/>
    <lineage>
        <taxon>Bacteria</taxon>
        <taxon>Pseudomonadati</taxon>
        <taxon>Pseudomonadota</taxon>
        <taxon>Betaproteobacteria</taxon>
        <taxon>Burkholderiales</taxon>
        <taxon>Oxalobacteraceae</taxon>
        <taxon>Telluria group</taxon>
        <taxon>Zemynaea</taxon>
    </lineage>
</organism>
<dbReference type="InterPro" id="IPR025877">
    <property type="entry name" value="MobA-like_NTP_Trfase"/>
</dbReference>
<feature type="domain" description="MobA-like NTP transferase" evidence="19">
    <location>
        <begin position="3"/>
        <end position="128"/>
    </location>
</feature>
<feature type="binding site" evidence="18">
    <location>
        <begin position="6"/>
        <end position="9"/>
    </location>
    <ligand>
        <name>UDP-N-acetyl-alpha-D-glucosamine</name>
        <dbReference type="ChEBI" id="CHEBI:57705"/>
    </ligand>
</feature>
<dbReference type="Gene3D" id="3.90.550.10">
    <property type="entry name" value="Spore Coat Polysaccharide Biosynthesis Protein SpsA, Chain A"/>
    <property type="match status" value="1"/>
</dbReference>
<feature type="binding site" evidence="18">
    <location>
        <position position="228"/>
    </location>
    <ligand>
        <name>Mg(2+)</name>
        <dbReference type="ChEBI" id="CHEBI:18420"/>
    </ligand>
</feature>
<proteinExistence type="inferred from homology"/>
<gene>
    <name evidence="18 21" type="primary">glmU</name>
    <name evidence="21" type="ORF">E4L96_02665</name>
</gene>
<dbReference type="CDD" id="cd02540">
    <property type="entry name" value="GT2_GlmU_N_bac"/>
    <property type="match status" value="1"/>
</dbReference>
<dbReference type="EC" id="2.7.7.23" evidence="18"/>
<feature type="region of interest" description="N-acetyltransferase" evidence="18">
    <location>
        <begin position="252"/>
        <end position="458"/>
    </location>
</feature>
<evidence type="ECO:0000256" key="12">
    <source>
        <dbReference type="ARBA" id="ARBA00023268"/>
    </source>
</evidence>
<dbReference type="RefSeq" id="WP_135205687.1">
    <property type="nucleotide sequence ID" value="NZ_SPVF01000039.1"/>
</dbReference>
<evidence type="ECO:0000256" key="18">
    <source>
        <dbReference type="HAMAP-Rule" id="MF_01631"/>
    </source>
</evidence>
<feature type="binding site" evidence="18">
    <location>
        <position position="441"/>
    </location>
    <ligand>
        <name>acetyl-CoA</name>
        <dbReference type="ChEBI" id="CHEBI:57288"/>
    </ligand>
</feature>
<evidence type="ECO:0000256" key="9">
    <source>
        <dbReference type="ARBA" id="ARBA00022842"/>
    </source>
</evidence>
<evidence type="ECO:0000259" key="20">
    <source>
        <dbReference type="Pfam" id="PF25087"/>
    </source>
</evidence>
<evidence type="ECO:0000256" key="1">
    <source>
        <dbReference type="ARBA" id="ARBA00004496"/>
    </source>
</evidence>
<dbReference type="AlphaFoldDB" id="A0A4Y9SU29"/>
<dbReference type="GO" id="GO:0000287">
    <property type="term" value="F:magnesium ion binding"/>
    <property type="evidence" value="ECO:0007669"/>
    <property type="project" value="UniProtKB-UniRule"/>
</dbReference>
<evidence type="ECO:0000256" key="3">
    <source>
        <dbReference type="ARBA" id="ARBA00007947"/>
    </source>
</evidence>
<evidence type="ECO:0000256" key="14">
    <source>
        <dbReference type="ARBA" id="ARBA00023316"/>
    </source>
</evidence>
<feature type="domain" description="Mannose-1-phosphate guanyltransferase C-terminal" evidence="20">
    <location>
        <begin position="264"/>
        <end position="361"/>
    </location>
</feature>
<dbReference type="GO" id="GO:0009252">
    <property type="term" value="P:peptidoglycan biosynthetic process"/>
    <property type="evidence" value="ECO:0007669"/>
    <property type="project" value="UniProtKB-UniRule"/>
</dbReference>
<evidence type="ECO:0000256" key="10">
    <source>
        <dbReference type="ARBA" id="ARBA00022960"/>
    </source>
</evidence>
<keyword evidence="10 18" id="KW-0133">Cell shape</keyword>
<comment type="similarity">
    <text evidence="2 18">In the C-terminal section; belongs to the transferase hexapeptide repeat family.</text>
</comment>
<comment type="function">
    <text evidence="17 18">Catalyzes the last two sequential reactions in the de novo biosynthetic pathway for UDP-N-acetylglucosamine (UDP-GlcNAc). The C-terminal domain catalyzes the transfer of acetyl group from acetyl coenzyme A to glucosamine-1-phosphate (GlcN-1-P) to produce N-acetylglucosamine-1-phosphate (GlcNAc-1-P), which is converted into UDP-GlcNAc by the transfer of uridine 5-monophosphate (from uridine 5-triphosphate), a reaction catalyzed by the N-terminal domain.</text>
</comment>
<feature type="region of interest" description="Linker" evidence="18">
    <location>
        <begin position="231"/>
        <end position="251"/>
    </location>
</feature>
<dbReference type="UniPathway" id="UPA00973"/>
<dbReference type="SUPFAM" id="SSF51161">
    <property type="entry name" value="Trimeric LpxA-like enzymes"/>
    <property type="match status" value="1"/>
</dbReference>
<dbReference type="InterPro" id="IPR029044">
    <property type="entry name" value="Nucleotide-diphossugar_trans"/>
</dbReference>
<comment type="cofactor">
    <cofactor evidence="18">
        <name>Mg(2+)</name>
        <dbReference type="ChEBI" id="CHEBI:18420"/>
    </cofactor>
    <text evidence="18">Binds 1 Mg(2+) ion per subunit.</text>
</comment>
<dbReference type="OrthoDB" id="9775031at2"/>
<feature type="binding site" evidence="18">
    <location>
        <position position="106"/>
    </location>
    <ligand>
        <name>Mg(2+)</name>
        <dbReference type="ChEBI" id="CHEBI:18420"/>
    </ligand>
</feature>
<feature type="binding site" evidence="18">
    <location>
        <position position="141"/>
    </location>
    <ligand>
        <name>UDP-N-acetyl-alpha-D-glucosamine</name>
        <dbReference type="ChEBI" id="CHEBI:57705"/>
    </ligand>
</feature>
<feature type="binding site" evidence="18">
    <location>
        <position position="155"/>
    </location>
    <ligand>
        <name>UDP-N-acetyl-alpha-D-glucosamine</name>
        <dbReference type="ChEBI" id="CHEBI:57705"/>
    </ligand>
</feature>
<dbReference type="GO" id="GO:0019134">
    <property type="term" value="F:glucosamine-1-phosphate N-acetyltransferase activity"/>
    <property type="evidence" value="ECO:0007669"/>
    <property type="project" value="UniProtKB-UniRule"/>
</dbReference>
<feature type="binding site" evidence="18">
    <location>
        <position position="367"/>
    </location>
    <ligand>
        <name>UDP-N-acetyl-alpha-D-glucosamine</name>
        <dbReference type="ChEBI" id="CHEBI:57705"/>
    </ligand>
</feature>
<keyword evidence="14 18" id="KW-0961">Cell wall biogenesis/degradation</keyword>
<feature type="binding site" evidence="18">
    <location>
        <position position="334"/>
    </location>
    <ligand>
        <name>UDP-N-acetyl-alpha-D-glucosamine</name>
        <dbReference type="ChEBI" id="CHEBI:57705"/>
    </ligand>
</feature>
<dbReference type="InterPro" id="IPR050065">
    <property type="entry name" value="GlmU-like"/>
</dbReference>
<dbReference type="GO" id="GO:0071555">
    <property type="term" value="P:cell wall organization"/>
    <property type="evidence" value="ECO:0007669"/>
    <property type="project" value="UniProtKB-KW"/>
</dbReference>
<protein>
    <recommendedName>
        <fullName evidence="18">Bifunctional protein GlmU</fullName>
    </recommendedName>
    <domain>
        <recommendedName>
            <fullName evidence="18">UDP-N-acetylglucosamine pyrophosphorylase</fullName>
            <ecNumber evidence="18">2.7.7.23</ecNumber>
        </recommendedName>
        <alternativeName>
            <fullName evidence="18">N-acetylglucosamine-1-phosphate uridyltransferase</fullName>
        </alternativeName>
    </domain>
    <domain>
        <recommendedName>
            <fullName evidence="18">Glucosamine-1-phosphate N-acetyltransferase</fullName>
            <ecNumber evidence="18">2.3.1.157</ecNumber>
        </recommendedName>
    </domain>
</protein>
<keyword evidence="5 18" id="KW-0808">Transferase</keyword>
<evidence type="ECO:0000256" key="5">
    <source>
        <dbReference type="ARBA" id="ARBA00022679"/>
    </source>
</evidence>
<comment type="similarity">
    <text evidence="3 18">In the N-terminal section; belongs to the N-acetylglucosamine-1-phosphate uridyltransferase family.</text>
</comment>
<keyword evidence="22" id="KW-1185">Reference proteome</keyword>
<feature type="binding site" evidence="18">
    <location>
        <position position="381"/>
    </location>
    <ligand>
        <name>acetyl-CoA</name>
        <dbReference type="ChEBI" id="CHEBI:57288"/>
    </ligand>
</feature>